<evidence type="ECO:0000313" key="1">
    <source>
        <dbReference type="EMBL" id="TXF90836.1"/>
    </source>
</evidence>
<protein>
    <submittedName>
        <fullName evidence="1">Uncharacterized protein</fullName>
    </submittedName>
</protein>
<dbReference type="OrthoDB" id="956078at2"/>
<reference evidence="1 2" key="1">
    <citation type="submission" date="2019-08" db="EMBL/GenBank/DDBJ databases">
        <title>Lewinella sp. strain SSH13 Genome sequencing and assembly.</title>
        <authorList>
            <person name="Kim I."/>
        </authorList>
    </citation>
    <scope>NUCLEOTIDE SEQUENCE [LARGE SCALE GENOMIC DNA]</scope>
    <source>
        <strain evidence="1 2">SSH13</strain>
    </source>
</reference>
<evidence type="ECO:0000313" key="2">
    <source>
        <dbReference type="Proteomes" id="UP000321907"/>
    </source>
</evidence>
<dbReference type="AlphaFoldDB" id="A0A5C7FJL7"/>
<organism evidence="1 2">
    <name type="scientific">Neolewinella aurantiaca</name>
    <dbReference type="NCBI Taxonomy" id="2602767"/>
    <lineage>
        <taxon>Bacteria</taxon>
        <taxon>Pseudomonadati</taxon>
        <taxon>Bacteroidota</taxon>
        <taxon>Saprospiria</taxon>
        <taxon>Saprospirales</taxon>
        <taxon>Lewinellaceae</taxon>
        <taxon>Neolewinella</taxon>
    </lineage>
</organism>
<sequence length="170" mass="19459">MRVNLKEVESGELIEGLITKASKAELPSKRDGWQFTWKKLGKTEGAEFYKLSTVEEPNTVEGMLMLTFINEEMLYMNNIEVAPHNYGSEGKYDNVAGGLIAFGCYKSFEQGKNYYLGYLSFESKTQLIELYQEKYGATFAMGQKMFFDPQAGKELMKKYLTIKLAENEEE</sequence>
<dbReference type="Proteomes" id="UP000321907">
    <property type="component" value="Unassembled WGS sequence"/>
</dbReference>
<dbReference type="RefSeq" id="WP_147929664.1">
    <property type="nucleotide sequence ID" value="NZ_VOXD01000005.1"/>
</dbReference>
<accession>A0A5C7FJL7</accession>
<comment type="caution">
    <text evidence="1">The sequence shown here is derived from an EMBL/GenBank/DDBJ whole genome shotgun (WGS) entry which is preliminary data.</text>
</comment>
<name>A0A5C7FJL7_9BACT</name>
<keyword evidence="2" id="KW-1185">Reference proteome</keyword>
<dbReference type="EMBL" id="VOXD01000005">
    <property type="protein sequence ID" value="TXF90836.1"/>
    <property type="molecule type" value="Genomic_DNA"/>
</dbReference>
<gene>
    <name evidence="1" type="ORF">FUA23_05195</name>
</gene>
<proteinExistence type="predicted"/>